<protein>
    <submittedName>
        <fullName evidence="2">Uncharacterized protein</fullName>
    </submittedName>
</protein>
<evidence type="ECO:0000256" key="1">
    <source>
        <dbReference type="SAM" id="MobiDB-lite"/>
    </source>
</evidence>
<evidence type="ECO:0000313" key="3">
    <source>
        <dbReference type="Proteomes" id="UP000299102"/>
    </source>
</evidence>
<dbReference type="EMBL" id="BGZK01001127">
    <property type="protein sequence ID" value="GBP71940.1"/>
    <property type="molecule type" value="Genomic_DNA"/>
</dbReference>
<dbReference type="Proteomes" id="UP000299102">
    <property type="component" value="Unassembled WGS sequence"/>
</dbReference>
<evidence type="ECO:0000313" key="2">
    <source>
        <dbReference type="EMBL" id="GBP71940.1"/>
    </source>
</evidence>
<comment type="caution">
    <text evidence="2">The sequence shown here is derived from an EMBL/GenBank/DDBJ whole genome shotgun (WGS) entry which is preliminary data.</text>
</comment>
<reference evidence="2 3" key="1">
    <citation type="journal article" date="2019" name="Commun. Biol.">
        <title>The bagworm genome reveals a unique fibroin gene that provides high tensile strength.</title>
        <authorList>
            <person name="Kono N."/>
            <person name="Nakamura H."/>
            <person name="Ohtoshi R."/>
            <person name="Tomita M."/>
            <person name="Numata K."/>
            <person name="Arakawa K."/>
        </authorList>
    </citation>
    <scope>NUCLEOTIDE SEQUENCE [LARGE SCALE GENOMIC DNA]</scope>
</reference>
<feature type="compositionally biased region" description="Basic and acidic residues" evidence="1">
    <location>
        <begin position="7"/>
        <end position="17"/>
    </location>
</feature>
<proteinExistence type="predicted"/>
<gene>
    <name evidence="2" type="ORF">EVAR_47886_1</name>
</gene>
<name>A0A4C1YA84_EUMVA</name>
<feature type="region of interest" description="Disordered" evidence="1">
    <location>
        <begin position="1"/>
        <end position="88"/>
    </location>
</feature>
<organism evidence="2 3">
    <name type="scientific">Eumeta variegata</name>
    <name type="common">Bagworm moth</name>
    <name type="synonym">Eumeta japonica</name>
    <dbReference type="NCBI Taxonomy" id="151549"/>
    <lineage>
        <taxon>Eukaryota</taxon>
        <taxon>Metazoa</taxon>
        <taxon>Ecdysozoa</taxon>
        <taxon>Arthropoda</taxon>
        <taxon>Hexapoda</taxon>
        <taxon>Insecta</taxon>
        <taxon>Pterygota</taxon>
        <taxon>Neoptera</taxon>
        <taxon>Endopterygota</taxon>
        <taxon>Lepidoptera</taxon>
        <taxon>Glossata</taxon>
        <taxon>Ditrysia</taxon>
        <taxon>Tineoidea</taxon>
        <taxon>Psychidae</taxon>
        <taxon>Oiketicinae</taxon>
        <taxon>Eumeta</taxon>
    </lineage>
</organism>
<accession>A0A4C1YA84</accession>
<feature type="compositionally biased region" description="Polar residues" evidence="1">
    <location>
        <begin position="18"/>
        <end position="29"/>
    </location>
</feature>
<dbReference type="AlphaFoldDB" id="A0A4C1YA84"/>
<feature type="compositionally biased region" description="Basic and acidic residues" evidence="1">
    <location>
        <begin position="44"/>
        <end position="70"/>
    </location>
</feature>
<keyword evidence="3" id="KW-1185">Reference proteome</keyword>
<sequence length="88" mass="10125">MEEGEVGVDHRNSRSMDEMQQQNLPSRLRTISDTRPKQNTQSDKQTDHDCGEGHDEGLADGNDRYHRHDDGDDVQDQRINAVFDTRSE</sequence>